<keyword evidence="2" id="KW-1185">Reference proteome</keyword>
<dbReference type="OrthoDB" id="5850842at2759"/>
<name>A0A8S1EEX8_9PELO</name>
<dbReference type="Proteomes" id="UP000494206">
    <property type="component" value="Unassembled WGS sequence"/>
</dbReference>
<gene>
    <name evidence="1" type="ORF">CBOVIS_LOCUS1823</name>
</gene>
<reference evidence="1 2" key="1">
    <citation type="submission" date="2020-04" db="EMBL/GenBank/DDBJ databases">
        <authorList>
            <person name="Laetsch R D."/>
            <person name="Stevens L."/>
            <person name="Kumar S."/>
            <person name="Blaxter L. M."/>
        </authorList>
    </citation>
    <scope>NUCLEOTIDE SEQUENCE [LARGE SCALE GENOMIC DNA]</scope>
</reference>
<evidence type="ECO:0000313" key="2">
    <source>
        <dbReference type="Proteomes" id="UP000494206"/>
    </source>
</evidence>
<dbReference type="AlphaFoldDB" id="A0A8S1EEX8"/>
<comment type="caution">
    <text evidence="1">The sequence shown here is derived from an EMBL/GenBank/DDBJ whole genome shotgun (WGS) entry which is preliminary data.</text>
</comment>
<protein>
    <submittedName>
        <fullName evidence="1">Uncharacterized protein</fullName>
    </submittedName>
</protein>
<dbReference type="EMBL" id="CADEPM010000001">
    <property type="protein sequence ID" value="CAB3398563.1"/>
    <property type="molecule type" value="Genomic_DNA"/>
</dbReference>
<organism evidence="1 2">
    <name type="scientific">Caenorhabditis bovis</name>
    <dbReference type="NCBI Taxonomy" id="2654633"/>
    <lineage>
        <taxon>Eukaryota</taxon>
        <taxon>Metazoa</taxon>
        <taxon>Ecdysozoa</taxon>
        <taxon>Nematoda</taxon>
        <taxon>Chromadorea</taxon>
        <taxon>Rhabditida</taxon>
        <taxon>Rhabditina</taxon>
        <taxon>Rhabditomorpha</taxon>
        <taxon>Rhabditoidea</taxon>
        <taxon>Rhabditidae</taxon>
        <taxon>Peloderinae</taxon>
        <taxon>Caenorhabditis</taxon>
    </lineage>
</organism>
<accession>A0A8S1EEX8</accession>
<evidence type="ECO:0000313" key="1">
    <source>
        <dbReference type="EMBL" id="CAB3398563.1"/>
    </source>
</evidence>
<sequence length="163" mass="18177">MIADFAFDSIPISRMKFINFLLFVVPAIICADEVSKDRLMKMMDAEWMDRFVPRQYQRLSTKKDDDVTKDNNFGYSEQGMKDLDEVGELVGGGDSDLLGILRPYYSMVEMTANGNKQGTGQYLHVLPDSSEGDTPIYSVGGSMYGGIEPAGAKIGYMNRPFGR</sequence>
<proteinExistence type="predicted"/>